<comment type="caution">
    <text evidence="2">The sequence shown here is derived from an EMBL/GenBank/DDBJ whole genome shotgun (WGS) entry which is preliminary data.</text>
</comment>
<dbReference type="PANTHER" id="PTHR12905">
    <property type="entry name" value="METALLOPHOSPHOESTERASE"/>
    <property type="match status" value="1"/>
</dbReference>
<organism evidence="2 3">
    <name type="scientific">Marinobacter nauticus</name>
    <name type="common">Marinobacter hydrocarbonoclasticus</name>
    <name type="synonym">Marinobacter aquaeolei</name>
    <dbReference type="NCBI Taxonomy" id="2743"/>
    <lineage>
        <taxon>Bacteria</taxon>
        <taxon>Pseudomonadati</taxon>
        <taxon>Pseudomonadota</taxon>
        <taxon>Gammaproteobacteria</taxon>
        <taxon>Pseudomonadales</taxon>
        <taxon>Marinobacteraceae</taxon>
        <taxon>Marinobacter</taxon>
    </lineage>
</organism>
<proteinExistence type="predicted"/>
<dbReference type="InterPro" id="IPR029052">
    <property type="entry name" value="Metallo-depent_PP-like"/>
</dbReference>
<dbReference type="InterPro" id="IPR051693">
    <property type="entry name" value="UPF0046_metallophosphoest"/>
</dbReference>
<name>A0A368V3P1_MARNT</name>
<evidence type="ECO:0000313" key="4">
    <source>
        <dbReference type="Proteomes" id="UP000253065"/>
    </source>
</evidence>
<dbReference type="EMBL" id="QNSA01000005">
    <property type="protein sequence ID" value="RBP74151.1"/>
    <property type="molecule type" value="Genomic_DNA"/>
</dbReference>
<evidence type="ECO:0000313" key="3">
    <source>
        <dbReference type="Proteomes" id="UP000252795"/>
    </source>
</evidence>
<keyword evidence="4" id="KW-1185">Reference proteome</keyword>
<protein>
    <recommendedName>
        <fullName evidence="5">Metallophosphoesterase</fullName>
    </recommendedName>
</protein>
<evidence type="ECO:0000313" key="2">
    <source>
        <dbReference type="EMBL" id="RCW34900.1"/>
    </source>
</evidence>
<dbReference type="Proteomes" id="UP000252795">
    <property type="component" value="Unassembled WGS sequence"/>
</dbReference>
<dbReference type="Gene3D" id="3.60.21.10">
    <property type="match status" value="1"/>
</dbReference>
<gene>
    <name evidence="2" type="ORF">DET51_105279</name>
    <name evidence="1" type="ORF">DET64_105280</name>
</gene>
<sequence length="59" mass="6572">MILGSSPRLILKAHVFGHIHEGYGEYLQGETRLINASTCSERYMPENTPVVLDLSLQKG</sequence>
<dbReference type="SUPFAM" id="SSF56300">
    <property type="entry name" value="Metallo-dependent phosphatases"/>
    <property type="match status" value="1"/>
</dbReference>
<evidence type="ECO:0000313" key="1">
    <source>
        <dbReference type="EMBL" id="RBP74151.1"/>
    </source>
</evidence>
<reference evidence="2 3" key="1">
    <citation type="submission" date="2018-07" db="EMBL/GenBank/DDBJ databases">
        <title>Freshwater and sediment microbial communities from various areas in North America, analyzing microbe dynamics in response to fracking.</title>
        <authorList>
            <person name="Lamendella R."/>
        </authorList>
    </citation>
    <scope>NUCLEOTIDE SEQUENCE [LARGE SCALE GENOMIC DNA]</scope>
    <source>
        <strain evidence="2 3">114E</strain>
        <strain evidence="1 4">114E_o</strain>
    </source>
</reference>
<dbReference type="PANTHER" id="PTHR12905:SF0">
    <property type="entry name" value="CALCINEURIN-LIKE PHOSPHOESTERASE DOMAIN-CONTAINING PROTEIN"/>
    <property type="match status" value="1"/>
</dbReference>
<evidence type="ECO:0008006" key="5">
    <source>
        <dbReference type="Google" id="ProtNLM"/>
    </source>
</evidence>
<accession>A0A368V3P1</accession>
<dbReference type="AlphaFoldDB" id="A0A368V3P1"/>
<dbReference type="EMBL" id="QPJB01000005">
    <property type="protein sequence ID" value="RCW34900.1"/>
    <property type="molecule type" value="Genomic_DNA"/>
</dbReference>
<dbReference type="Proteomes" id="UP000253065">
    <property type="component" value="Unassembled WGS sequence"/>
</dbReference>